<evidence type="ECO:0000313" key="2">
    <source>
        <dbReference type="EMBL" id="MFD1246639.1"/>
    </source>
</evidence>
<name>A0ABW3VV90_9ACTN</name>
<feature type="transmembrane region" description="Helical" evidence="1">
    <location>
        <begin position="195"/>
        <end position="216"/>
    </location>
</feature>
<accession>A0ABW3VV90</accession>
<evidence type="ECO:0000256" key="1">
    <source>
        <dbReference type="SAM" id="Phobius"/>
    </source>
</evidence>
<dbReference type="RefSeq" id="WP_367921487.1">
    <property type="nucleotide sequence ID" value="NZ_BAABAC010000043.1"/>
</dbReference>
<gene>
    <name evidence="2" type="ORF">ACFQ3F_02450</name>
</gene>
<keyword evidence="1" id="KW-1133">Transmembrane helix</keyword>
<feature type="transmembrane region" description="Helical" evidence="1">
    <location>
        <begin position="117"/>
        <end position="135"/>
    </location>
</feature>
<protein>
    <submittedName>
        <fullName evidence="2">DUF1345 domain-containing protein</fullName>
    </submittedName>
</protein>
<dbReference type="Proteomes" id="UP001597229">
    <property type="component" value="Unassembled WGS sequence"/>
</dbReference>
<keyword evidence="1" id="KW-0472">Membrane</keyword>
<sequence length="218" mass="22932">MAARSRIHRPSPLAAALVPRLVMALVAGVVVALLGVLSSVELGVLLGIATTGAVHVALGWIVLWPLDADATRRNVTREDLRPAADEALIAVAALAGLLGVVMLLVRGDGGSRDLAAALALAGVAMAWAALHLMYATRYAHLYYSDTPGGIDFNTDEPPAFRDFFYFSYNLGMTYQVSDTAVQSSAIRGVVLRHCLISYLFGAAIIATTINLVVGIVSS</sequence>
<organism evidence="2 3">
    <name type="scientific">Nocardioides ginsengisoli</name>
    <dbReference type="NCBI Taxonomy" id="363868"/>
    <lineage>
        <taxon>Bacteria</taxon>
        <taxon>Bacillati</taxon>
        <taxon>Actinomycetota</taxon>
        <taxon>Actinomycetes</taxon>
        <taxon>Propionibacteriales</taxon>
        <taxon>Nocardioidaceae</taxon>
        <taxon>Nocardioides</taxon>
    </lineage>
</organism>
<comment type="caution">
    <text evidence="2">The sequence shown here is derived from an EMBL/GenBank/DDBJ whole genome shotgun (WGS) entry which is preliminary data.</text>
</comment>
<evidence type="ECO:0000313" key="3">
    <source>
        <dbReference type="Proteomes" id="UP001597229"/>
    </source>
</evidence>
<reference evidence="3" key="1">
    <citation type="journal article" date="2019" name="Int. J. Syst. Evol. Microbiol.">
        <title>The Global Catalogue of Microorganisms (GCM) 10K type strain sequencing project: providing services to taxonomists for standard genome sequencing and annotation.</title>
        <authorList>
            <consortium name="The Broad Institute Genomics Platform"/>
            <consortium name="The Broad Institute Genome Sequencing Center for Infectious Disease"/>
            <person name="Wu L."/>
            <person name="Ma J."/>
        </authorList>
    </citation>
    <scope>NUCLEOTIDE SEQUENCE [LARGE SCALE GENOMIC DNA]</scope>
    <source>
        <strain evidence="3">CCUG 52478</strain>
    </source>
</reference>
<dbReference type="Pfam" id="PF07077">
    <property type="entry name" value="DUF1345"/>
    <property type="match status" value="1"/>
</dbReference>
<proteinExistence type="predicted"/>
<dbReference type="EMBL" id="JBHTLX010000004">
    <property type="protein sequence ID" value="MFD1246639.1"/>
    <property type="molecule type" value="Genomic_DNA"/>
</dbReference>
<keyword evidence="1" id="KW-0812">Transmembrane</keyword>
<dbReference type="InterPro" id="IPR009781">
    <property type="entry name" value="DUF1345"/>
</dbReference>
<feature type="transmembrane region" description="Helical" evidence="1">
    <location>
        <begin position="87"/>
        <end position="105"/>
    </location>
</feature>
<feature type="transmembrane region" description="Helical" evidence="1">
    <location>
        <begin position="12"/>
        <end position="36"/>
    </location>
</feature>
<keyword evidence="3" id="KW-1185">Reference proteome</keyword>
<feature type="transmembrane region" description="Helical" evidence="1">
    <location>
        <begin position="42"/>
        <end position="66"/>
    </location>
</feature>